<dbReference type="InterPro" id="IPR050452">
    <property type="entry name" value="Metacaspase"/>
</dbReference>
<dbReference type="EMBL" id="CAUOFW020003959">
    <property type="protein sequence ID" value="CAK9163134.1"/>
    <property type="molecule type" value="Genomic_DNA"/>
</dbReference>
<dbReference type="Gene3D" id="3.40.50.12660">
    <property type="match status" value="1"/>
</dbReference>
<proteinExistence type="inferred from homology"/>
<dbReference type="Pfam" id="PF00656">
    <property type="entry name" value="Peptidase_C14"/>
    <property type="match status" value="1"/>
</dbReference>
<comment type="caution">
    <text evidence="4">The sequence shown here is derived from an EMBL/GenBank/DDBJ whole genome shotgun (WGS) entry which is preliminary data.</text>
</comment>
<feature type="region of interest" description="Disordered" evidence="2">
    <location>
        <begin position="74"/>
        <end position="95"/>
    </location>
</feature>
<evidence type="ECO:0000259" key="3">
    <source>
        <dbReference type="Pfam" id="PF00656"/>
    </source>
</evidence>
<dbReference type="InterPro" id="IPR029030">
    <property type="entry name" value="Caspase-like_dom_sf"/>
</dbReference>
<protein>
    <recommendedName>
        <fullName evidence="3">Peptidase C14 caspase domain-containing protein</fullName>
    </recommendedName>
</protein>
<reference evidence="4 5" key="1">
    <citation type="submission" date="2024-02" db="EMBL/GenBank/DDBJ databases">
        <authorList>
            <person name="Vignale AGUSTIN F."/>
            <person name="Sosa J E."/>
            <person name="Modenutti C."/>
        </authorList>
    </citation>
    <scope>NUCLEOTIDE SEQUENCE [LARGE SCALE GENOMIC DNA]</scope>
</reference>
<evidence type="ECO:0000313" key="5">
    <source>
        <dbReference type="Proteomes" id="UP001642360"/>
    </source>
</evidence>
<evidence type="ECO:0000313" key="4">
    <source>
        <dbReference type="EMBL" id="CAK9163134.1"/>
    </source>
</evidence>
<accession>A0ABC8T6Q1</accession>
<dbReference type="PANTHER" id="PTHR48104">
    <property type="entry name" value="METACASPASE-4"/>
    <property type="match status" value="1"/>
</dbReference>
<organism evidence="4 5">
    <name type="scientific">Ilex paraguariensis</name>
    <name type="common">yerba mate</name>
    <dbReference type="NCBI Taxonomy" id="185542"/>
    <lineage>
        <taxon>Eukaryota</taxon>
        <taxon>Viridiplantae</taxon>
        <taxon>Streptophyta</taxon>
        <taxon>Embryophyta</taxon>
        <taxon>Tracheophyta</taxon>
        <taxon>Spermatophyta</taxon>
        <taxon>Magnoliopsida</taxon>
        <taxon>eudicotyledons</taxon>
        <taxon>Gunneridae</taxon>
        <taxon>Pentapetalae</taxon>
        <taxon>asterids</taxon>
        <taxon>campanulids</taxon>
        <taxon>Aquifoliales</taxon>
        <taxon>Aquifoliaceae</taxon>
        <taxon>Ilex</taxon>
    </lineage>
</organism>
<dbReference type="PANTHER" id="PTHR48104:SF2">
    <property type="entry name" value="METACASPASE-1-LIKE ISOFORM X1"/>
    <property type="match status" value="1"/>
</dbReference>
<gene>
    <name evidence="4" type="ORF">ILEXP_LOCUS32098</name>
</gene>
<evidence type="ECO:0000256" key="2">
    <source>
        <dbReference type="SAM" id="MobiDB-lite"/>
    </source>
</evidence>
<dbReference type="AlphaFoldDB" id="A0ABC8T6Q1"/>
<feature type="compositionally biased region" description="Polar residues" evidence="2">
    <location>
        <begin position="76"/>
        <end position="85"/>
    </location>
</feature>
<keyword evidence="5" id="KW-1185">Reference proteome</keyword>
<comment type="similarity">
    <text evidence="1">Belongs to the peptidase C14B family.</text>
</comment>
<sequence length="375" mass="41815">MEGGLICKVCRNQSPVPTNAQAIRCHGCQRIIPTGIKQEIDPIGTNQLSGHEQSNVTINGKGLDLPCMLKLKNKHPNTASSSSEPHPSLDFSQPPPRGKRALLCGVTYKNQKFELKGTIHDVTKIRDLLLERFKFSENSICILTEETTQHPTKKNILEALKWLVRDNQAGDSLVFYFSGHGLRQPDFKDDELDGFDETICPVDFLKEGMILDNEINELIIRPLKPDAKLHAIIDACHSGTVLDLPFVYNKERKGWDDNSPPSGVFKGTSGGLAISFSACLDDQLAADTDAFSEKRLAASGRKMAGAMTYTFVQAVKQNPTITYGELINSMYKNIEEAHRKCLHSHFLSRLFHRNILQEPQLSSSAKFDVNTEFTM</sequence>
<dbReference type="SUPFAM" id="SSF52129">
    <property type="entry name" value="Caspase-like"/>
    <property type="match status" value="1"/>
</dbReference>
<dbReference type="InterPro" id="IPR011600">
    <property type="entry name" value="Pept_C14_caspase"/>
</dbReference>
<evidence type="ECO:0000256" key="1">
    <source>
        <dbReference type="ARBA" id="ARBA00009005"/>
    </source>
</evidence>
<name>A0ABC8T6Q1_9AQUA</name>
<dbReference type="Proteomes" id="UP001642360">
    <property type="component" value="Unassembled WGS sequence"/>
</dbReference>
<feature type="domain" description="Peptidase C14 caspase" evidence="3">
    <location>
        <begin position="99"/>
        <end position="362"/>
    </location>
</feature>